<dbReference type="Proteomes" id="UP001595377">
    <property type="component" value="Unassembled WGS sequence"/>
</dbReference>
<feature type="chain" id="PRO_5047420363" evidence="2">
    <location>
        <begin position="21"/>
        <end position="73"/>
    </location>
</feature>
<name>A0ABV7DL97_9HYPH</name>
<evidence type="ECO:0000313" key="4">
    <source>
        <dbReference type="Proteomes" id="UP001595377"/>
    </source>
</evidence>
<keyword evidence="2" id="KW-0732">Signal</keyword>
<keyword evidence="1" id="KW-1133">Transmembrane helix</keyword>
<keyword evidence="1" id="KW-0812">Transmembrane</keyword>
<reference evidence="4" key="1">
    <citation type="journal article" date="2019" name="Int. J. Syst. Evol. Microbiol.">
        <title>The Global Catalogue of Microorganisms (GCM) 10K type strain sequencing project: providing services to taxonomists for standard genome sequencing and annotation.</title>
        <authorList>
            <consortium name="The Broad Institute Genomics Platform"/>
            <consortium name="The Broad Institute Genome Sequencing Center for Infectious Disease"/>
            <person name="Wu L."/>
            <person name="Ma J."/>
        </authorList>
    </citation>
    <scope>NUCLEOTIDE SEQUENCE [LARGE SCALE GENOMIC DNA]</scope>
    <source>
        <strain evidence="4">KCTC 52677</strain>
    </source>
</reference>
<gene>
    <name evidence="3" type="ORF">ACFOHH_21735</name>
</gene>
<protein>
    <submittedName>
        <fullName evidence="3">Uncharacterized protein</fullName>
    </submittedName>
</protein>
<evidence type="ECO:0000313" key="3">
    <source>
        <dbReference type="EMBL" id="MFC3075747.1"/>
    </source>
</evidence>
<proteinExistence type="predicted"/>
<evidence type="ECO:0000256" key="2">
    <source>
        <dbReference type="SAM" id="SignalP"/>
    </source>
</evidence>
<feature type="transmembrane region" description="Helical" evidence="1">
    <location>
        <begin position="41"/>
        <end position="65"/>
    </location>
</feature>
<organism evidence="3 4">
    <name type="scientific">Shinella pollutisoli</name>
    <dbReference type="NCBI Taxonomy" id="2250594"/>
    <lineage>
        <taxon>Bacteria</taxon>
        <taxon>Pseudomonadati</taxon>
        <taxon>Pseudomonadota</taxon>
        <taxon>Alphaproteobacteria</taxon>
        <taxon>Hyphomicrobiales</taxon>
        <taxon>Rhizobiaceae</taxon>
        <taxon>Shinella</taxon>
    </lineage>
</organism>
<dbReference type="EMBL" id="JBHRSP010000041">
    <property type="protein sequence ID" value="MFC3075747.1"/>
    <property type="molecule type" value="Genomic_DNA"/>
</dbReference>
<keyword evidence="4" id="KW-1185">Reference proteome</keyword>
<sequence>MLFLTAFVLGAASLALRSAAACLAVAGLVLAAFVAAGAPLPFSRLLAAGLGFNAGLLAACLHAAVRAYSGITR</sequence>
<comment type="caution">
    <text evidence="3">The sequence shown here is derived from an EMBL/GenBank/DDBJ whole genome shotgun (WGS) entry which is preliminary data.</text>
</comment>
<dbReference type="RefSeq" id="WP_257317294.1">
    <property type="nucleotide sequence ID" value="NZ_JANFDG010000027.1"/>
</dbReference>
<evidence type="ECO:0000256" key="1">
    <source>
        <dbReference type="SAM" id="Phobius"/>
    </source>
</evidence>
<feature type="signal peptide" evidence="2">
    <location>
        <begin position="1"/>
        <end position="20"/>
    </location>
</feature>
<accession>A0ABV7DL97</accession>
<keyword evidence="1" id="KW-0472">Membrane</keyword>